<protein>
    <recommendedName>
        <fullName evidence="3">histidine kinase</fullName>
        <ecNumber evidence="3">2.7.13.3</ecNumber>
    </recommendedName>
</protein>
<evidence type="ECO:0000256" key="11">
    <source>
        <dbReference type="ARBA" id="ARBA00023136"/>
    </source>
</evidence>
<dbReference type="SMART" id="SM00387">
    <property type="entry name" value="HATPase_c"/>
    <property type="match status" value="1"/>
</dbReference>
<evidence type="ECO:0000259" key="15">
    <source>
        <dbReference type="PROSITE" id="PS50110"/>
    </source>
</evidence>
<evidence type="ECO:0000256" key="5">
    <source>
        <dbReference type="ARBA" id="ARBA00022553"/>
    </source>
</evidence>
<evidence type="ECO:0000256" key="4">
    <source>
        <dbReference type="ARBA" id="ARBA00022475"/>
    </source>
</evidence>
<keyword evidence="4" id="KW-1003">Cell membrane</keyword>
<dbReference type="PROSITE" id="PS50109">
    <property type="entry name" value="HIS_KIN"/>
    <property type="match status" value="1"/>
</dbReference>
<dbReference type="STRING" id="1086011.HJ01_02068"/>
<dbReference type="GO" id="GO:0000155">
    <property type="term" value="F:phosphorelay sensor kinase activity"/>
    <property type="evidence" value="ECO:0007669"/>
    <property type="project" value="InterPro"/>
</dbReference>
<keyword evidence="10" id="KW-0902">Two-component regulatory system</keyword>
<dbReference type="EC" id="2.7.13.3" evidence="3"/>
<feature type="domain" description="Response regulatory" evidence="15">
    <location>
        <begin position="404"/>
        <end position="519"/>
    </location>
</feature>
<evidence type="ECO:0000259" key="14">
    <source>
        <dbReference type="PROSITE" id="PS50109"/>
    </source>
</evidence>
<evidence type="ECO:0000256" key="3">
    <source>
        <dbReference type="ARBA" id="ARBA00012438"/>
    </source>
</evidence>
<evidence type="ECO:0000256" key="7">
    <source>
        <dbReference type="ARBA" id="ARBA00022741"/>
    </source>
</evidence>
<dbReference type="PATRIC" id="fig|1086011.3.peg.2020"/>
<evidence type="ECO:0000256" key="6">
    <source>
        <dbReference type="ARBA" id="ARBA00022679"/>
    </source>
</evidence>
<evidence type="ECO:0000313" key="16">
    <source>
        <dbReference type="EMBL" id="EIA08346.1"/>
    </source>
</evidence>
<keyword evidence="8" id="KW-0418">Kinase</keyword>
<dbReference type="EMBL" id="AHKF01000018">
    <property type="protein sequence ID" value="EIA08346.1"/>
    <property type="molecule type" value="Genomic_DNA"/>
</dbReference>
<evidence type="ECO:0000256" key="8">
    <source>
        <dbReference type="ARBA" id="ARBA00022777"/>
    </source>
</evidence>
<dbReference type="OrthoDB" id="9811889at2"/>
<comment type="catalytic activity">
    <reaction evidence="1">
        <text>ATP + protein L-histidine = ADP + protein N-phospho-L-histidine.</text>
        <dbReference type="EC" id="2.7.13.3"/>
    </reaction>
</comment>
<keyword evidence="17" id="KW-1185">Reference proteome</keyword>
<keyword evidence="13" id="KW-0175">Coiled coil</keyword>
<evidence type="ECO:0000256" key="13">
    <source>
        <dbReference type="SAM" id="Coils"/>
    </source>
</evidence>
<proteinExistence type="predicted"/>
<dbReference type="SUPFAM" id="SSF47384">
    <property type="entry name" value="Homodimeric domain of signal transducing histidine kinase"/>
    <property type="match status" value="1"/>
</dbReference>
<dbReference type="InterPro" id="IPR011006">
    <property type="entry name" value="CheY-like_superfamily"/>
</dbReference>
<dbReference type="InterPro" id="IPR003661">
    <property type="entry name" value="HisK_dim/P_dom"/>
</dbReference>
<dbReference type="CDD" id="cd16922">
    <property type="entry name" value="HATPase_EvgS-ArcB-TorS-like"/>
    <property type="match status" value="1"/>
</dbReference>
<dbReference type="InterPro" id="IPR004358">
    <property type="entry name" value="Sig_transdc_His_kin-like_C"/>
</dbReference>
<organism evidence="16 17">
    <name type="scientific">Flavobacterium frigoris (strain PS1)</name>
    <dbReference type="NCBI Taxonomy" id="1086011"/>
    <lineage>
        <taxon>Bacteria</taxon>
        <taxon>Pseudomonadati</taxon>
        <taxon>Bacteroidota</taxon>
        <taxon>Flavobacteriia</taxon>
        <taxon>Flavobacteriales</taxon>
        <taxon>Flavobacteriaceae</taxon>
        <taxon>Flavobacterium</taxon>
    </lineage>
</organism>
<dbReference type="Gene3D" id="3.40.50.2300">
    <property type="match status" value="1"/>
</dbReference>
<dbReference type="SUPFAM" id="SSF52172">
    <property type="entry name" value="CheY-like"/>
    <property type="match status" value="1"/>
</dbReference>
<accession>H7FTE2</accession>
<comment type="subcellular location">
    <subcellularLocation>
        <location evidence="2">Cell membrane</location>
    </subcellularLocation>
</comment>
<keyword evidence="9" id="KW-0067">ATP-binding</keyword>
<feature type="modified residue" description="4-aspartylphosphate" evidence="12">
    <location>
        <position position="454"/>
    </location>
</feature>
<dbReference type="Pfam" id="PF02518">
    <property type="entry name" value="HATPase_c"/>
    <property type="match status" value="1"/>
</dbReference>
<evidence type="ECO:0000313" key="17">
    <source>
        <dbReference type="Proteomes" id="UP000005566"/>
    </source>
</evidence>
<evidence type="ECO:0000256" key="1">
    <source>
        <dbReference type="ARBA" id="ARBA00000085"/>
    </source>
</evidence>
<sequence>MKDTEKFKEQLIAELITVRKELAFQNEEKEKRATELEIANIELAFQNEEKEKRATELGVANKELAFQNGEKEKRATELGVANKELAFQNEEKEKRATELGIANKELAFQNDEKEKRATELGVANKELAFQNEEKEKRAIELIIAKDKAEESDKLKSAFLANMSHEIRTPMNGILGFADLLKEPGLTGEEQQNYIRIIEKSGARMLNIINDIIDISKIESGLMLLDLKGSNINEQLEYIYSLFKLEVEVKGVQLSVNNILPNSEIIIKTDREKVFAILTNLVKNAIKFTNKGSIELGYVHKGNYLEFYVKDSGIGIPKDRYDVIFERFIQADITNKMAHQGAGLGLSITKAYVEMLGGKIWVESEVGIGSIFYFTLPYDFRDEEKIVTKDVLQCDTNSLYGKNLKILFVEDDRISEFLFDKTCKMFGKEILKARNGSEAIEVCRNNPDIDLILMDIQMPVLNGYEATQQIRQFNKDVVIIAQTAFVHIEAFEKSKAAGCNDYISKPIKKENLLALIQKHFNK</sequence>
<dbReference type="Pfam" id="PF00512">
    <property type="entry name" value="HisKA"/>
    <property type="match status" value="1"/>
</dbReference>
<dbReference type="SMART" id="SM00388">
    <property type="entry name" value="HisKA"/>
    <property type="match status" value="1"/>
</dbReference>
<reference evidence="16 17" key="1">
    <citation type="journal article" date="2014" name="Acta Crystallogr. D">
        <title>Structure-based characterization and antifreeze properties of a hyperactive ice-binding protein from the Antarctic bacterium Flavobacterium frigoris PS1.</title>
        <authorList>
            <person name="Do H."/>
            <person name="Kim S.J."/>
            <person name="Kim H.J."/>
            <person name="Lee J.H."/>
        </authorList>
    </citation>
    <scope>NUCLEOTIDE SEQUENCE [LARGE SCALE GENOMIC DNA]</scope>
    <source>
        <strain evidence="16 17">PS1</strain>
    </source>
</reference>
<dbReference type="SMART" id="SM00448">
    <property type="entry name" value="REC"/>
    <property type="match status" value="1"/>
</dbReference>
<dbReference type="FunFam" id="3.30.565.10:FF:000023">
    <property type="entry name" value="PAS domain-containing sensor histidine kinase"/>
    <property type="match status" value="1"/>
</dbReference>
<dbReference type="PANTHER" id="PTHR45339:SF1">
    <property type="entry name" value="HYBRID SIGNAL TRANSDUCTION HISTIDINE KINASE J"/>
    <property type="match status" value="1"/>
</dbReference>
<dbReference type="GO" id="GO:0005524">
    <property type="term" value="F:ATP binding"/>
    <property type="evidence" value="ECO:0007669"/>
    <property type="project" value="UniProtKB-KW"/>
</dbReference>
<name>H7FTE2_FLAFP</name>
<dbReference type="Proteomes" id="UP000005566">
    <property type="component" value="Unassembled WGS sequence"/>
</dbReference>
<keyword evidence="6" id="KW-0808">Transferase</keyword>
<dbReference type="InterPro" id="IPR036890">
    <property type="entry name" value="HATPase_C_sf"/>
</dbReference>
<gene>
    <name evidence="16" type="ORF">HJ01_02068</name>
</gene>
<keyword evidence="5 12" id="KW-0597">Phosphoprotein</keyword>
<evidence type="ECO:0000256" key="9">
    <source>
        <dbReference type="ARBA" id="ARBA00022840"/>
    </source>
</evidence>
<dbReference type="PANTHER" id="PTHR45339">
    <property type="entry name" value="HYBRID SIGNAL TRANSDUCTION HISTIDINE KINASE J"/>
    <property type="match status" value="1"/>
</dbReference>
<dbReference type="Gene3D" id="3.30.565.10">
    <property type="entry name" value="Histidine kinase-like ATPase, C-terminal domain"/>
    <property type="match status" value="1"/>
</dbReference>
<dbReference type="CDD" id="cd00082">
    <property type="entry name" value="HisKA"/>
    <property type="match status" value="1"/>
</dbReference>
<dbReference type="PRINTS" id="PR00344">
    <property type="entry name" value="BCTRLSENSOR"/>
</dbReference>
<dbReference type="eggNOG" id="COG2205">
    <property type="taxonomic scope" value="Bacteria"/>
</dbReference>
<dbReference type="CDD" id="cd17546">
    <property type="entry name" value="REC_hyHK_CKI1_RcsC-like"/>
    <property type="match status" value="1"/>
</dbReference>
<dbReference type="GO" id="GO:0005886">
    <property type="term" value="C:plasma membrane"/>
    <property type="evidence" value="ECO:0007669"/>
    <property type="project" value="UniProtKB-SubCell"/>
</dbReference>
<dbReference type="InterPro" id="IPR001789">
    <property type="entry name" value="Sig_transdc_resp-reg_receiver"/>
</dbReference>
<keyword evidence="7" id="KW-0547">Nucleotide-binding</keyword>
<dbReference type="RefSeq" id="WP_007138245.1">
    <property type="nucleotide sequence ID" value="NZ_AHKF01000018.1"/>
</dbReference>
<dbReference type="PROSITE" id="PS50110">
    <property type="entry name" value="RESPONSE_REGULATORY"/>
    <property type="match status" value="1"/>
</dbReference>
<dbReference type="InterPro" id="IPR005467">
    <property type="entry name" value="His_kinase_dom"/>
</dbReference>
<feature type="coiled-coil region" evidence="13">
    <location>
        <begin position="8"/>
        <end position="51"/>
    </location>
</feature>
<evidence type="ECO:0000256" key="2">
    <source>
        <dbReference type="ARBA" id="ARBA00004236"/>
    </source>
</evidence>
<dbReference type="SUPFAM" id="SSF55874">
    <property type="entry name" value="ATPase domain of HSP90 chaperone/DNA topoisomerase II/histidine kinase"/>
    <property type="match status" value="1"/>
</dbReference>
<evidence type="ECO:0000256" key="10">
    <source>
        <dbReference type="ARBA" id="ARBA00023012"/>
    </source>
</evidence>
<dbReference type="Pfam" id="PF00072">
    <property type="entry name" value="Response_reg"/>
    <property type="match status" value="1"/>
</dbReference>
<evidence type="ECO:0000256" key="12">
    <source>
        <dbReference type="PROSITE-ProRule" id="PRU00169"/>
    </source>
</evidence>
<dbReference type="Gene3D" id="1.10.287.130">
    <property type="match status" value="1"/>
</dbReference>
<comment type="caution">
    <text evidence="16">The sequence shown here is derived from an EMBL/GenBank/DDBJ whole genome shotgun (WGS) entry which is preliminary data.</text>
</comment>
<keyword evidence="11" id="KW-0472">Membrane</keyword>
<feature type="domain" description="Histidine kinase" evidence="14">
    <location>
        <begin position="161"/>
        <end position="379"/>
    </location>
</feature>
<dbReference type="AlphaFoldDB" id="H7FTE2"/>
<dbReference type="eggNOG" id="COG5001">
    <property type="taxonomic scope" value="Bacteria"/>
</dbReference>
<dbReference type="InterPro" id="IPR036097">
    <property type="entry name" value="HisK_dim/P_sf"/>
</dbReference>
<dbReference type="InterPro" id="IPR003594">
    <property type="entry name" value="HATPase_dom"/>
</dbReference>